<keyword evidence="3" id="KW-1185">Reference proteome</keyword>
<name>A0AAD5WM66_9PEZI</name>
<evidence type="ECO:0000313" key="2">
    <source>
        <dbReference type="EMBL" id="KAJ2892354.1"/>
    </source>
</evidence>
<comment type="caution">
    <text evidence="2">The sequence shown here is derived from an EMBL/GenBank/DDBJ whole genome shotgun (WGS) entry which is preliminary data.</text>
</comment>
<reference evidence="2" key="1">
    <citation type="submission" date="2022-07" db="EMBL/GenBank/DDBJ databases">
        <title>Draft genome sequence of Zalerion maritima ATCC 34329, a (micro)plastics degrading marine fungus.</title>
        <authorList>
            <person name="Paco A."/>
            <person name="Goncalves M.F.M."/>
            <person name="Rocha-Santos T.A.P."/>
            <person name="Alves A."/>
        </authorList>
    </citation>
    <scope>NUCLEOTIDE SEQUENCE</scope>
    <source>
        <strain evidence="2">ATCC 34329</strain>
    </source>
</reference>
<gene>
    <name evidence="2" type="ORF">MKZ38_009950</name>
</gene>
<feature type="compositionally biased region" description="Basic residues" evidence="1">
    <location>
        <begin position="285"/>
        <end position="302"/>
    </location>
</feature>
<accession>A0AAD5WM66</accession>
<evidence type="ECO:0000313" key="3">
    <source>
        <dbReference type="Proteomes" id="UP001201980"/>
    </source>
</evidence>
<proteinExistence type="predicted"/>
<dbReference type="Proteomes" id="UP001201980">
    <property type="component" value="Unassembled WGS sequence"/>
</dbReference>
<dbReference type="EMBL" id="JAKWBI020000827">
    <property type="protein sequence ID" value="KAJ2892354.1"/>
    <property type="molecule type" value="Genomic_DNA"/>
</dbReference>
<feature type="region of interest" description="Disordered" evidence="1">
    <location>
        <begin position="58"/>
        <end position="101"/>
    </location>
</feature>
<sequence>MRTKPGEAILSNPLAWEAWDDQFRARAVDSFLWDYINPDTQGNELLSKPIEPRYSDFPRNMPRGPAQRSTQTIAGAPGAPTGKPQGPLASPSADPIHIPPASNYRELSSEQQKAYQFLTSNYNHELRHYKEEQKLIRNLCAWVRKTVDSSYQVISCNPTKSLREWYTSLRTHVKPSDMRLDAAAEDFYNQAIVPLDRPPRDFAGWLQNWTTAMAKLTKRDLPAATRPQTWLRGFMRAIYHVKPHWSIVHEAAYKPAVTNGTLNYLVVANDFMEELLADSAMSSGRVRKRSFHSQKGHKNNKKRGGDPADYTDEPPNKRRGGSSGRGRRF</sequence>
<evidence type="ECO:0008006" key="4">
    <source>
        <dbReference type="Google" id="ProtNLM"/>
    </source>
</evidence>
<feature type="compositionally biased region" description="Basic residues" evidence="1">
    <location>
        <begin position="317"/>
        <end position="329"/>
    </location>
</feature>
<evidence type="ECO:0000256" key="1">
    <source>
        <dbReference type="SAM" id="MobiDB-lite"/>
    </source>
</evidence>
<feature type="region of interest" description="Disordered" evidence="1">
    <location>
        <begin position="284"/>
        <end position="329"/>
    </location>
</feature>
<organism evidence="2 3">
    <name type="scientific">Zalerion maritima</name>
    <dbReference type="NCBI Taxonomy" id="339359"/>
    <lineage>
        <taxon>Eukaryota</taxon>
        <taxon>Fungi</taxon>
        <taxon>Dikarya</taxon>
        <taxon>Ascomycota</taxon>
        <taxon>Pezizomycotina</taxon>
        <taxon>Sordariomycetes</taxon>
        <taxon>Lulworthiomycetidae</taxon>
        <taxon>Lulworthiales</taxon>
        <taxon>Lulworthiaceae</taxon>
        <taxon>Zalerion</taxon>
    </lineage>
</organism>
<protein>
    <recommendedName>
        <fullName evidence="4">Gag protein</fullName>
    </recommendedName>
</protein>
<dbReference type="AlphaFoldDB" id="A0AAD5WM66"/>